<dbReference type="GO" id="GO:0034473">
    <property type="term" value="P:U1 snRNA 3'-end processing"/>
    <property type="evidence" value="ECO:0007669"/>
    <property type="project" value="TreeGrafter"/>
</dbReference>
<dbReference type="InterPro" id="IPR020568">
    <property type="entry name" value="Ribosomal_Su5_D2-typ_SF"/>
</dbReference>
<dbReference type="InterPro" id="IPR050590">
    <property type="entry name" value="Exosome_comp_Rrp42_subfam"/>
</dbReference>
<dbReference type="InterPro" id="IPR027408">
    <property type="entry name" value="PNPase/RNase_PH_dom_sf"/>
</dbReference>
<evidence type="ECO:0000313" key="9">
    <source>
        <dbReference type="Proteomes" id="UP000510647"/>
    </source>
</evidence>
<dbReference type="GO" id="GO:0071035">
    <property type="term" value="P:nuclear polyadenylation-dependent rRNA catabolic process"/>
    <property type="evidence" value="ECO:0007669"/>
    <property type="project" value="TreeGrafter"/>
</dbReference>
<dbReference type="GO" id="GO:0000176">
    <property type="term" value="C:nuclear exosome (RNase complex)"/>
    <property type="evidence" value="ECO:0007669"/>
    <property type="project" value="TreeGrafter"/>
</dbReference>
<gene>
    <name evidence="8" type="ORF">HG537_0A02500</name>
</gene>
<reference evidence="8 9" key="1">
    <citation type="submission" date="2020-06" db="EMBL/GenBank/DDBJ databases">
        <title>The yeast mating-type switching endonuclease HO is a domesticated member of an unorthodox homing genetic element family.</title>
        <authorList>
            <person name="Coughlan A.Y."/>
            <person name="Lombardi L."/>
            <person name="Braun-Galleani S."/>
            <person name="Martos A.R."/>
            <person name="Galeote V."/>
            <person name="Bigey F."/>
            <person name="Dequin S."/>
            <person name="Byrne K.P."/>
            <person name="Wolfe K.H."/>
        </authorList>
    </citation>
    <scope>NUCLEOTIDE SEQUENCE [LARGE SCALE GENOMIC DNA]</scope>
    <source>
        <strain evidence="8 9">CBS2947</strain>
    </source>
</reference>
<keyword evidence="4" id="KW-0963">Cytoplasm</keyword>
<dbReference type="SUPFAM" id="SSF54211">
    <property type="entry name" value="Ribosomal protein S5 domain 2-like"/>
    <property type="match status" value="1"/>
</dbReference>
<evidence type="ECO:0000256" key="6">
    <source>
        <dbReference type="ARBA" id="ARBA00042523"/>
    </source>
</evidence>
<dbReference type="GO" id="GO:0034475">
    <property type="term" value="P:U4 snRNA 3'-end processing"/>
    <property type="evidence" value="ECO:0007669"/>
    <property type="project" value="TreeGrafter"/>
</dbReference>
<comment type="subcellular location">
    <subcellularLocation>
        <location evidence="1">Cytoplasm</location>
    </subcellularLocation>
    <subcellularLocation>
        <location evidence="2">Nucleus</location>
        <location evidence="2">Nucleolus</location>
    </subcellularLocation>
</comment>
<dbReference type="InterPro" id="IPR001247">
    <property type="entry name" value="ExoRNase_PH_dom1"/>
</dbReference>
<evidence type="ECO:0000256" key="3">
    <source>
        <dbReference type="ARBA" id="ARBA00006678"/>
    </source>
</evidence>
<dbReference type="AlphaFoldDB" id="A0A7H9HL30"/>
<accession>A0A7H9HL30</accession>
<name>A0A7H9HL30_9SACH</name>
<dbReference type="PANTHER" id="PTHR11097:SF8">
    <property type="entry name" value="EXOSOME COMPLEX COMPONENT RRP42"/>
    <property type="match status" value="1"/>
</dbReference>
<evidence type="ECO:0000256" key="2">
    <source>
        <dbReference type="ARBA" id="ARBA00004604"/>
    </source>
</evidence>
<sequence>MILSATERLYLYDSLTSVPSVRPDGRKPYQFRPIEIYTDFLPSSNGSSRIIASDGSECIVSIEGKVVDHTVEDELIKVEIDIAGQRDDSPEVESLSSLLKKVLESSKGIDVSKLRLTKRYSFKLFIDVLVISSCSSPISLISMAIYTALNSTWLPKLISSFDDLEVEELPTFHDYDLMKLDLSPPVVFVVAVVGDNILMDAAASESEVSNNGIVITWSNGKVVAPIRSVGLSGSGAKGFSFDVLQKAIKMVEDNAPEVLRALNNS</sequence>
<dbReference type="Gene3D" id="3.30.230.70">
    <property type="entry name" value="GHMP Kinase, N-terminal domain"/>
    <property type="match status" value="1"/>
</dbReference>
<dbReference type="OrthoDB" id="272245at2759"/>
<evidence type="ECO:0000313" key="8">
    <source>
        <dbReference type="EMBL" id="QLQ78003.1"/>
    </source>
</evidence>
<dbReference type="GO" id="GO:0000467">
    <property type="term" value="P:exonucleolytic trimming to generate mature 3'-end of 5.8S rRNA from tricistronic rRNA transcript (SSU-rRNA, 5.8S rRNA, LSU-rRNA)"/>
    <property type="evidence" value="ECO:0007669"/>
    <property type="project" value="TreeGrafter"/>
</dbReference>
<evidence type="ECO:0000256" key="5">
    <source>
        <dbReference type="ARBA" id="ARBA00022835"/>
    </source>
</evidence>
<keyword evidence="9" id="KW-1185">Reference proteome</keyword>
<proteinExistence type="inferred from homology"/>
<dbReference type="InterPro" id="IPR036345">
    <property type="entry name" value="ExoRNase_PH_dom2_sf"/>
</dbReference>
<dbReference type="GO" id="GO:0005730">
    <property type="term" value="C:nucleolus"/>
    <property type="evidence" value="ECO:0007669"/>
    <property type="project" value="UniProtKB-SubCell"/>
</dbReference>
<feature type="domain" description="Exoribonuclease phosphorolytic" evidence="7">
    <location>
        <begin position="30"/>
        <end position="152"/>
    </location>
</feature>
<dbReference type="GO" id="GO:0035925">
    <property type="term" value="F:mRNA 3'-UTR AU-rich region binding"/>
    <property type="evidence" value="ECO:0007669"/>
    <property type="project" value="TreeGrafter"/>
</dbReference>
<protein>
    <recommendedName>
        <fullName evidence="6">Ribosomal RNA-processing protein 42</fullName>
    </recommendedName>
</protein>
<organism evidence="8 9">
    <name type="scientific">Torulaspora globosa</name>
    <dbReference type="NCBI Taxonomy" id="48254"/>
    <lineage>
        <taxon>Eukaryota</taxon>
        <taxon>Fungi</taxon>
        <taxon>Dikarya</taxon>
        <taxon>Ascomycota</taxon>
        <taxon>Saccharomycotina</taxon>
        <taxon>Saccharomycetes</taxon>
        <taxon>Saccharomycetales</taxon>
        <taxon>Saccharomycetaceae</taxon>
        <taxon>Torulaspora</taxon>
    </lineage>
</organism>
<dbReference type="Proteomes" id="UP000510647">
    <property type="component" value="Chromosome 1"/>
</dbReference>
<evidence type="ECO:0000259" key="7">
    <source>
        <dbReference type="Pfam" id="PF01138"/>
    </source>
</evidence>
<dbReference type="GO" id="GO:0071028">
    <property type="term" value="P:nuclear mRNA surveillance"/>
    <property type="evidence" value="ECO:0007669"/>
    <property type="project" value="TreeGrafter"/>
</dbReference>
<dbReference type="EMBL" id="CP059267">
    <property type="protein sequence ID" value="QLQ78003.1"/>
    <property type="molecule type" value="Genomic_DNA"/>
</dbReference>
<dbReference type="Pfam" id="PF01138">
    <property type="entry name" value="RNase_PH"/>
    <property type="match status" value="1"/>
</dbReference>
<dbReference type="PANTHER" id="PTHR11097">
    <property type="entry name" value="EXOSOME COMPLEX EXONUCLEASE RIBOSOMAL RNA PROCESSING PROTEIN"/>
    <property type="match status" value="1"/>
</dbReference>
<dbReference type="GO" id="GO:0071038">
    <property type="term" value="P:TRAMP-dependent tRNA surveillance pathway"/>
    <property type="evidence" value="ECO:0007669"/>
    <property type="project" value="TreeGrafter"/>
</dbReference>
<dbReference type="GO" id="GO:0000177">
    <property type="term" value="C:cytoplasmic exosome (RNase complex)"/>
    <property type="evidence" value="ECO:0007669"/>
    <property type="project" value="UniProtKB-ARBA"/>
</dbReference>
<comment type="similarity">
    <text evidence="3">Belongs to the RNase PH family.</text>
</comment>
<keyword evidence="5" id="KW-0271">Exosome</keyword>
<evidence type="ECO:0000256" key="1">
    <source>
        <dbReference type="ARBA" id="ARBA00004496"/>
    </source>
</evidence>
<dbReference type="SUPFAM" id="SSF55666">
    <property type="entry name" value="Ribonuclease PH domain 2-like"/>
    <property type="match status" value="1"/>
</dbReference>
<evidence type="ECO:0000256" key="4">
    <source>
        <dbReference type="ARBA" id="ARBA00022490"/>
    </source>
</evidence>
<dbReference type="GO" id="GO:0016075">
    <property type="term" value="P:rRNA catabolic process"/>
    <property type="evidence" value="ECO:0007669"/>
    <property type="project" value="TreeGrafter"/>
</dbReference>
<dbReference type="GO" id="GO:0034476">
    <property type="term" value="P:U5 snRNA 3'-end processing"/>
    <property type="evidence" value="ECO:0007669"/>
    <property type="project" value="TreeGrafter"/>
</dbReference>
<dbReference type="FunFam" id="3.30.230.70:FF:000030">
    <property type="entry name" value="Exosome complex component RRP42"/>
    <property type="match status" value="1"/>
</dbReference>